<evidence type="ECO:0000259" key="1">
    <source>
        <dbReference type="Pfam" id="PF12688"/>
    </source>
</evidence>
<dbReference type="RefSeq" id="WP_245827246.1">
    <property type="nucleotide sequence ID" value="NZ_FUKR01000022.1"/>
</dbReference>
<accession>A0A1R4IVA1</accession>
<keyword evidence="3" id="KW-1185">Reference proteome</keyword>
<dbReference type="InterPro" id="IPR011990">
    <property type="entry name" value="TPR-like_helical_dom_sf"/>
</dbReference>
<dbReference type="Gene3D" id="1.25.40.10">
    <property type="entry name" value="Tetratricopeptide repeat domain"/>
    <property type="match status" value="1"/>
</dbReference>
<protein>
    <recommendedName>
        <fullName evidence="1">Tetratrico peptide repeat group 5 domain-containing protein</fullName>
    </recommendedName>
</protein>
<sequence>MTRPAGPETPRPDDWDERVDRFWSTADDSDPEAALAGMRALVDERPEADAAARYEWASVHDFLGREAEAVPLYLAALDAGLDEVRRPQAVVQLASSLRNTGAAAEVVELLRAEPTSPVTGEASAAFLALALYDAGRPAEALQTALRALVPTLPLYRGALTRYVDELDA</sequence>
<dbReference type="InterPro" id="IPR041656">
    <property type="entry name" value="TPR_5"/>
</dbReference>
<evidence type="ECO:0000313" key="3">
    <source>
        <dbReference type="Proteomes" id="UP000196778"/>
    </source>
</evidence>
<evidence type="ECO:0000313" key="2">
    <source>
        <dbReference type="EMBL" id="SJN23505.1"/>
    </source>
</evidence>
<dbReference type="EMBL" id="FUKR01000022">
    <property type="protein sequence ID" value="SJN23505.1"/>
    <property type="molecule type" value="Genomic_DNA"/>
</dbReference>
<reference evidence="3" key="1">
    <citation type="submission" date="2017-02" db="EMBL/GenBank/DDBJ databases">
        <authorList>
            <person name="Dridi B."/>
        </authorList>
    </citation>
    <scope>NUCLEOTIDE SEQUENCE [LARGE SCALE GENOMIC DNA]</scope>
    <source>
        <strain evidence="3">EB411</strain>
    </source>
</reference>
<feature type="domain" description="Tetratrico peptide repeat group 5" evidence="1">
    <location>
        <begin position="52"/>
        <end position="166"/>
    </location>
</feature>
<dbReference type="Proteomes" id="UP000196778">
    <property type="component" value="Unassembled WGS sequence"/>
</dbReference>
<dbReference type="SUPFAM" id="SSF48452">
    <property type="entry name" value="TPR-like"/>
    <property type="match status" value="1"/>
</dbReference>
<organism evidence="2 3">
    <name type="scientific">Mycetocola reblochoni REB411</name>
    <dbReference type="NCBI Taxonomy" id="1255698"/>
    <lineage>
        <taxon>Bacteria</taxon>
        <taxon>Bacillati</taxon>
        <taxon>Actinomycetota</taxon>
        <taxon>Actinomycetes</taxon>
        <taxon>Micrococcales</taxon>
        <taxon>Microbacteriaceae</taxon>
        <taxon>Mycetocola</taxon>
    </lineage>
</organism>
<name>A0A1R4IVA1_9MICO</name>
<dbReference type="Pfam" id="PF12688">
    <property type="entry name" value="TPR_5"/>
    <property type="match status" value="1"/>
</dbReference>
<gene>
    <name evidence="2" type="ORF">FM119_03665</name>
</gene>
<proteinExistence type="predicted"/>
<dbReference type="AlphaFoldDB" id="A0A1R4IVA1"/>